<evidence type="ECO:0000313" key="2">
    <source>
        <dbReference type="EMBL" id="XBV86948.1"/>
    </source>
</evidence>
<reference evidence="2" key="1">
    <citation type="submission" date="2024-06" db="EMBL/GenBank/DDBJ databases">
        <title>Draft Genome Sequence of Deinococcus sonorensis Type Strain KR-87, a Biofilm Producing Representative of the Genus Deinococcus.</title>
        <authorList>
            <person name="Boren L.S."/>
            <person name="Grosso R.A."/>
            <person name="Hugenberg-Cox A.N."/>
            <person name="Hill J.T.E."/>
            <person name="Albert C.M."/>
            <person name="Tuohy J.M."/>
        </authorList>
    </citation>
    <scope>NUCLEOTIDE SEQUENCE</scope>
    <source>
        <strain evidence="2">KR-87</strain>
    </source>
</reference>
<evidence type="ECO:0000259" key="1">
    <source>
        <dbReference type="Pfam" id="PF12804"/>
    </source>
</evidence>
<dbReference type="EMBL" id="CP158299">
    <property type="protein sequence ID" value="XBV86948.1"/>
    <property type="molecule type" value="Genomic_DNA"/>
</dbReference>
<dbReference type="KEGG" id="dsc:ABOD76_11745"/>
<proteinExistence type="predicted"/>
<dbReference type="InterPro" id="IPR025877">
    <property type="entry name" value="MobA-like_NTP_Trfase"/>
</dbReference>
<dbReference type="PANTHER" id="PTHR43777:SF1">
    <property type="entry name" value="MOLYBDENUM COFACTOR CYTIDYLYLTRANSFERASE"/>
    <property type="match status" value="1"/>
</dbReference>
<dbReference type="InterPro" id="IPR029044">
    <property type="entry name" value="Nucleotide-diphossugar_trans"/>
</dbReference>
<organism evidence="2">
    <name type="scientific">Deinococcus sonorensis KR-87</name>
    <dbReference type="NCBI Taxonomy" id="694439"/>
    <lineage>
        <taxon>Bacteria</taxon>
        <taxon>Thermotogati</taxon>
        <taxon>Deinococcota</taxon>
        <taxon>Deinococci</taxon>
        <taxon>Deinococcales</taxon>
        <taxon>Deinococcaceae</taxon>
        <taxon>Deinococcus</taxon>
    </lineage>
</organism>
<dbReference type="Pfam" id="PF12804">
    <property type="entry name" value="NTP_transf_3"/>
    <property type="match status" value="1"/>
</dbReference>
<feature type="domain" description="MobA-like NTP transferase" evidence="1">
    <location>
        <begin position="14"/>
        <end position="179"/>
    </location>
</feature>
<name>A0AAU7UEY5_9DEIO</name>
<accession>A0AAU7UEY5</accession>
<dbReference type="PANTHER" id="PTHR43777">
    <property type="entry name" value="MOLYBDENUM COFACTOR CYTIDYLYLTRANSFERASE"/>
    <property type="match status" value="1"/>
</dbReference>
<gene>
    <name evidence="2" type="ORF">ABOD76_11745</name>
</gene>
<dbReference type="RefSeq" id="WP_350245040.1">
    <property type="nucleotide sequence ID" value="NZ_CP158299.1"/>
</dbReference>
<dbReference type="GO" id="GO:0016779">
    <property type="term" value="F:nucleotidyltransferase activity"/>
    <property type="evidence" value="ECO:0007669"/>
    <property type="project" value="UniProtKB-ARBA"/>
</dbReference>
<dbReference type="Gene3D" id="3.90.550.10">
    <property type="entry name" value="Spore Coat Polysaccharide Biosynthesis Protein SpsA, Chain A"/>
    <property type="match status" value="1"/>
</dbReference>
<sequence length="211" mass="22797">MTTHDAAAGPLLAGVVLAAGLSRRMGQPKQLLPLAGRPLLWHTARALLDARPTAGVLVVVPPGDLGEQVRQALHGLPLQCATCDHPERGLSESFRAGIGALDPAVEAASFVLGDMPFVSAGMHRAVLDRYAPERPPLVLARYGTGDDAVRAPPHLFRRDLFQHFDQAGDHGPKHLIRQYGPQTAWVDLPMEALQDVDTPEDLQRAEARFQP</sequence>
<dbReference type="SUPFAM" id="SSF53448">
    <property type="entry name" value="Nucleotide-diphospho-sugar transferases"/>
    <property type="match status" value="1"/>
</dbReference>
<dbReference type="AlphaFoldDB" id="A0AAU7UEY5"/>
<dbReference type="CDD" id="cd04182">
    <property type="entry name" value="GT_2_like_f"/>
    <property type="match status" value="1"/>
</dbReference>
<protein>
    <submittedName>
        <fullName evidence="2">Nucleotidyltransferase family protein</fullName>
    </submittedName>
</protein>